<dbReference type="PANTHER" id="PTHR45856:SF25">
    <property type="entry name" value="FUNGAL LIPASE-LIKE DOMAIN-CONTAINING PROTEIN"/>
    <property type="match status" value="1"/>
</dbReference>
<dbReference type="Pfam" id="PF01764">
    <property type="entry name" value="Lipase_3"/>
    <property type="match status" value="1"/>
</dbReference>
<comment type="caution">
    <text evidence="7">The sequence shown here is derived from an EMBL/GenBank/DDBJ whole genome shotgun (WGS) entry which is preliminary data.</text>
</comment>
<dbReference type="SUPFAM" id="SSF53474">
    <property type="entry name" value="alpha/beta-Hydrolases"/>
    <property type="match status" value="1"/>
</dbReference>
<evidence type="ECO:0000256" key="5">
    <source>
        <dbReference type="SAM" id="SignalP"/>
    </source>
</evidence>
<comment type="catalytic activity">
    <reaction evidence="4">
        <text>a monoacylglycerol + H2O = glycerol + a fatty acid + H(+)</text>
        <dbReference type="Rhea" id="RHEA:15245"/>
        <dbReference type="ChEBI" id="CHEBI:15377"/>
        <dbReference type="ChEBI" id="CHEBI:15378"/>
        <dbReference type="ChEBI" id="CHEBI:17408"/>
        <dbReference type="ChEBI" id="CHEBI:17754"/>
        <dbReference type="ChEBI" id="CHEBI:28868"/>
    </reaction>
</comment>
<feature type="domain" description="Fungal lipase-type" evidence="6">
    <location>
        <begin position="102"/>
        <end position="244"/>
    </location>
</feature>
<dbReference type="EMBL" id="JADNRY010000017">
    <property type="protein sequence ID" value="KAF9073597.1"/>
    <property type="molecule type" value="Genomic_DNA"/>
</dbReference>
<feature type="chain" id="PRO_5040267423" evidence="5">
    <location>
        <begin position="20"/>
        <end position="304"/>
    </location>
</feature>
<organism evidence="7 8">
    <name type="scientific">Rhodocollybia butyracea</name>
    <dbReference type="NCBI Taxonomy" id="206335"/>
    <lineage>
        <taxon>Eukaryota</taxon>
        <taxon>Fungi</taxon>
        <taxon>Dikarya</taxon>
        <taxon>Basidiomycota</taxon>
        <taxon>Agaricomycotina</taxon>
        <taxon>Agaricomycetes</taxon>
        <taxon>Agaricomycetidae</taxon>
        <taxon>Agaricales</taxon>
        <taxon>Marasmiineae</taxon>
        <taxon>Omphalotaceae</taxon>
        <taxon>Rhodocollybia</taxon>
    </lineage>
</organism>
<dbReference type="Gene3D" id="3.40.50.1820">
    <property type="entry name" value="alpha/beta hydrolase"/>
    <property type="match status" value="1"/>
</dbReference>
<evidence type="ECO:0000259" key="6">
    <source>
        <dbReference type="Pfam" id="PF01764"/>
    </source>
</evidence>
<evidence type="ECO:0000313" key="8">
    <source>
        <dbReference type="Proteomes" id="UP000772434"/>
    </source>
</evidence>
<gene>
    <name evidence="7" type="ORF">BDP27DRAFT_1482682</name>
</gene>
<comment type="similarity">
    <text evidence="2">Belongs to the AB hydrolase superfamily. Lipase family. Class 3 subfamily.</text>
</comment>
<proteinExistence type="inferred from homology"/>
<dbReference type="Proteomes" id="UP000772434">
    <property type="component" value="Unassembled WGS sequence"/>
</dbReference>
<feature type="signal peptide" evidence="5">
    <location>
        <begin position="1"/>
        <end position="19"/>
    </location>
</feature>
<evidence type="ECO:0000256" key="2">
    <source>
        <dbReference type="ARBA" id="ARBA00043996"/>
    </source>
</evidence>
<dbReference type="OrthoDB" id="426718at2759"/>
<dbReference type="InterPro" id="IPR002921">
    <property type="entry name" value="Fungal_lipase-type"/>
</dbReference>
<accession>A0A9P5Q2U6</accession>
<evidence type="ECO:0000313" key="7">
    <source>
        <dbReference type="EMBL" id="KAF9073597.1"/>
    </source>
</evidence>
<comment type="catalytic activity">
    <reaction evidence="3">
        <text>a diacylglycerol + H2O = a monoacylglycerol + a fatty acid + H(+)</text>
        <dbReference type="Rhea" id="RHEA:32731"/>
        <dbReference type="ChEBI" id="CHEBI:15377"/>
        <dbReference type="ChEBI" id="CHEBI:15378"/>
        <dbReference type="ChEBI" id="CHEBI:17408"/>
        <dbReference type="ChEBI" id="CHEBI:18035"/>
        <dbReference type="ChEBI" id="CHEBI:28868"/>
    </reaction>
</comment>
<evidence type="ECO:0000256" key="3">
    <source>
        <dbReference type="ARBA" id="ARBA00047591"/>
    </source>
</evidence>
<dbReference type="AlphaFoldDB" id="A0A9P5Q2U6"/>
<protein>
    <submittedName>
        <fullName evidence="7">Lipase class 3 family protein</fullName>
    </submittedName>
</protein>
<evidence type="ECO:0000256" key="1">
    <source>
        <dbReference type="ARBA" id="ARBA00023157"/>
    </source>
</evidence>
<keyword evidence="8" id="KW-1185">Reference proteome</keyword>
<evidence type="ECO:0000256" key="4">
    <source>
        <dbReference type="ARBA" id="ARBA00048461"/>
    </source>
</evidence>
<dbReference type="InterPro" id="IPR029058">
    <property type="entry name" value="AB_hydrolase_fold"/>
</dbReference>
<sequence length="304" mass="32023">MISQALLSVFALVFSLVSAFPAPVQVRQAPITTLSTDQIDAFTPYTFFAKTAYCSPSTTMSWTCGASCNANPGFIPVAAGGDGSDTQFYFVGYDPSLETVIVSHQGSDFAKILPLLTDLDLFLTPINPSLFHGVSSSVEVHSGFGAEQAKTAPAILAAVQEAMSKYGTNSVTTMLTCDLLGAALSLLDALFLKVQIPSASVSYVGYGLPHVGNQAFANLIDSTLPDLVTHIDNKEDPVPILPGKFLGYVHPSGEKHIMDSNAWVACPGQDNPSTECTTGDVPNIFDGKSSNHDGPYNGITMGVC</sequence>
<reference evidence="7" key="1">
    <citation type="submission" date="2020-11" db="EMBL/GenBank/DDBJ databases">
        <authorList>
            <consortium name="DOE Joint Genome Institute"/>
            <person name="Ahrendt S."/>
            <person name="Riley R."/>
            <person name="Andreopoulos W."/>
            <person name="Labutti K."/>
            <person name="Pangilinan J."/>
            <person name="Ruiz-Duenas F.J."/>
            <person name="Barrasa J.M."/>
            <person name="Sanchez-Garcia M."/>
            <person name="Camarero S."/>
            <person name="Miyauchi S."/>
            <person name="Serrano A."/>
            <person name="Linde D."/>
            <person name="Babiker R."/>
            <person name="Drula E."/>
            <person name="Ayuso-Fernandez I."/>
            <person name="Pacheco R."/>
            <person name="Padilla G."/>
            <person name="Ferreira P."/>
            <person name="Barriuso J."/>
            <person name="Kellner H."/>
            <person name="Castanera R."/>
            <person name="Alfaro M."/>
            <person name="Ramirez L."/>
            <person name="Pisabarro A.G."/>
            <person name="Kuo A."/>
            <person name="Tritt A."/>
            <person name="Lipzen A."/>
            <person name="He G."/>
            <person name="Yan M."/>
            <person name="Ng V."/>
            <person name="Cullen D."/>
            <person name="Martin F."/>
            <person name="Rosso M.-N."/>
            <person name="Henrissat B."/>
            <person name="Hibbett D."/>
            <person name="Martinez A.T."/>
            <person name="Grigoriev I.V."/>
        </authorList>
    </citation>
    <scope>NUCLEOTIDE SEQUENCE</scope>
    <source>
        <strain evidence="7">AH 40177</strain>
    </source>
</reference>
<dbReference type="PANTHER" id="PTHR45856">
    <property type="entry name" value="ALPHA/BETA-HYDROLASES SUPERFAMILY PROTEIN"/>
    <property type="match status" value="1"/>
</dbReference>
<keyword evidence="1" id="KW-1015">Disulfide bond</keyword>
<dbReference type="InterPro" id="IPR051218">
    <property type="entry name" value="Sec_MonoDiacylglyc_Lipase"/>
</dbReference>
<dbReference type="GO" id="GO:0006629">
    <property type="term" value="P:lipid metabolic process"/>
    <property type="evidence" value="ECO:0007669"/>
    <property type="project" value="InterPro"/>
</dbReference>
<keyword evidence="5" id="KW-0732">Signal</keyword>
<name>A0A9P5Q2U6_9AGAR</name>